<name>A0A8J3CF29_9BURK</name>
<dbReference type="InterPro" id="IPR012340">
    <property type="entry name" value="NA-bd_OB-fold"/>
</dbReference>
<evidence type="ECO:0000313" key="3">
    <source>
        <dbReference type="Proteomes" id="UP000614287"/>
    </source>
</evidence>
<proteinExistence type="predicted"/>
<dbReference type="GO" id="GO:0003723">
    <property type="term" value="F:RNA binding"/>
    <property type="evidence" value="ECO:0007669"/>
    <property type="project" value="InterPro"/>
</dbReference>
<dbReference type="GO" id="GO:0006402">
    <property type="term" value="P:mRNA catabolic process"/>
    <property type="evidence" value="ECO:0007669"/>
    <property type="project" value="TreeGrafter"/>
</dbReference>
<keyword evidence="3" id="KW-1185">Reference proteome</keyword>
<accession>A0A8J3CF29</accession>
<protein>
    <submittedName>
        <fullName evidence="2">Ribonuclease II</fullName>
    </submittedName>
</protein>
<evidence type="ECO:0000259" key="1">
    <source>
        <dbReference type="SMART" id="SM00955"/>
    </source>
</evidence>
<dbReference type="PANTHER" id="PTHR23355">
    <property type="entry name" value="RIBONUCLEASE"/>
    <property type="match status" value="1"/>
</dbReference>
<evidence type="ECO:0000313" key="2">
    <source>
        <dbReference type="EMBL" id="GHA63995.1"/>
    </source>
</evidence>
<dbReference type="SMART" id="SM00955">
    <property type="entry name" value="RNB"/>
    <property type="match status" value="1"/>
</dbReference>
<dbReference type="PANTHER" id="PTHR23355:SF9">
    <property type="entry name" value="DIS3-LIKE EXONUCLEASE 2"/>
    <property type="match status" value="1"/>
</dbReference>
<dbReference type="InterPro" id="IPR050180">
    <property type="entry name" value="RNR_Ribonuclease"/>
</dbReference>
<sequence length="643" mass="72135">MAYVFYEQSGKPIVAQVMEQKEQHVHVKGIGSSLQKIKLKDVLLQTIALPTGVDAQSAAPSIEQTAQSADLEFIWECAPDEVFEFTFLAHEYFGEQANFIEQAAMWHALHHAPIYFGKKGKGQFIKQNREQIDIALAAVAKKEERLRQQAIWVDELIAGRCPDDVRKMRDAIVQKKNANDMSYKAVLAASEQLNLPIPALLLHAGAYSSAFDYHRASFISEHYPNGLAATLPMPTTDWHALPVNNVVTAFSIDDSFTTEIDDAFSVQVLDNGCQRIGVHIAAPSLVVVRDDAVDTHAASRMSTMYTPGEKVTMLPDDWVAQFSLDEGSTKPVVSIYVTFNATGETPEAQFSDVQTVIEQVHISDNLRHDVPELQLSVEDLTGERSDYPQSQALKVLWKAAQALSAQRDAMRGKPENNNRADFSFTLEKDVDVTPTGDEVVQIVQRQRGSPIDKIVSEWMIFANVRWAQMLDSHHVPALFRSQSPMGVRTSTHAQPHLAMGVPAYMWATSPLRRYADLLNQMQLRAVIDHGVTAPMQAPFKAKEVDLLKRMSAFDEKYRAYADQQNLMEKYWCLQWVKQRMNEHGHLEAPAIVIKENLMRLCDIPLYIPNFPTGDAAPSTQRILRLSNIDWVALSLDVQVVELS</sequence>
<dbReference type="InterPro" id="IPR001900">
    <property type="entry name" value="RNase_II/R"/>
</dbReference>
<reference evidence="2" key="2">
    <citation type="submission" date="2020-09" db="EMBL/GenBank/DDBJ databases">
        <authorList>
            <person name="Sun Q."/>
            <person name="Kim S."/>
        </authorList>
    </citation>
    <scope>NUCLEOTIDE SEQUENCE</scope>
    <source>
        <strain evidence="2">KCTC 32501</strain>
    </source>
</reference>
<dbReference type="EMBL" id="BMZG01000001">
    <property type="protein sequence ID" value="GHA63995.1"/>
    <property type="molecule type" value="Genomic_DNA"/>
</dbReference>
<feature type="domain" description="RNB" evidence="1">
    <location>
        <begin position="235"/>
        <end position="529"/>
    </location>
</feature>
<dbReference type="Pfam" id="PF00773">
    <property type="entry name" value="RNB"/>
    <property type="match status" value="2"/>
</dbReference>
<gene>
    <name evidence="2" type="ORF">GCM10009007_00390</name>
</gene>
<dbReference type="Proteomes" id="UP000614287">
    <property type="component" value="Unassembled WGS sequence"/>
</dbReference>
<dbReference type="RefSeq" id="WP_189490135.1">
    <property type="nucleotide sequence ID" value="NZ_BMZG01000001.1"/>
</dbReference>
<dbReference type="GO" id="GO:0005829">
    <property type="term" value="C:cytosol"/>
    <property type="evidence" value="ECO:0007669"/>
    <property type="project" value="TreeGrafter"/>
</dbReference>
<reference evidence="2" key="1">
    <citation type="journal article" date="2014" name="Int. J. Syst. Evol. Microbiol.">
        <title>Complete genome sequence of Corynebacterium casei LMG S-19264T (=DSM 44701T), isolated from a smear-ripened cheese.</title>
        <authorList>
            <consortium name="US DOE Joint Genome Institute (JGI-PGF)"/>
            <person name="Walter F."/>
            <person name="Albersmeier A."/>
            <person name="Kalinowski J."/>
            <person name="Ruckert C."/>
        </authorList>
    </citation>
    <scope>NUCLEOTIDE SEQUENCE</scope>
    <source>
        <strain evidence="2">KCTC 32501</strain>
    </source>
</reference>
<comment type="caution">
    <text evidence="2">The sequence shown here is derived from an EMBL/GenBank/DDBJ whole genome shotgun (WGS) entry which is preliminary data.</text>
</comment>
<organism evidence="2 3">
    <name type="scientific">Formosimonas limnophila</name>
    <dbReference type="NCBI Taxonomy" id="1384487"/>
    <lineage>
        <taxon>Bacteria</taxon>
        <taxon>Pseudomonadati</taxon>
        <taxon>Pseudomonadota</taxon>
        <taxon>Betaproteobacteria</taxon>
        <taxon>Burkholderiales</taxon>
        <taxon>Burkholderiaceae</taxon>
        <taxon>Formosimonas</taxon>
    </lineage>
</organism>
<dbReference type="AlphaFoldDB" id="A0A8J3CF29"/>
<dbReference type="SUPFAM" id="SSF50249">
    <property type="entry name" value="Nucleic acid-binding proteins"/>
    <property type="match status" value="1"/>
</dbReference>
<dbReference type="GO" id="GO:0004540">
    <property type="term" value="F:RNA nuclease activity"/>
    <property type="evidence" value="ECO:0007669"/>
    <property type="project" value="InterPro"/>
</dbReference>